<evidence type="ECO:0000313" key="1">
    <source>
        <dbReference type="EMBL" id="CAJ2660821.1"/>
    </source>
</evidence>
<sequence length="250" mass="28367">MVSMALVTTENEAPLNRTNSTDNNNNNNELQIVVRSPPITLPDGWLVEKRLRRHSSDPNRVDRYYIEPHTGQKFRSLVSVQRYLSDESRNYLPKRMISENNDTIFIKSGNRKFRRPASDFEGGCLTEENARKATPKLLLKCGSGKRPSVKSYENPVEESFSVAEDQTILKPSIQPLHSKKTNSQKKIKTRDDNRTNSFHNLTTPPTKVSWVLSGPGGFWNPFLDDSIVPTSEKSKWSKAFSISINEGVTN</sequence>
<keyword evidence="2" id="KW-1185">Reference proteome</keyword>
<organism evidence="1 2">
    <name type="scientific">Trifolium pratense</name>
    <name type="common">Red clover</name>
    <dbReference type="NCBI Taxonomy" id="57577"/>
    <lineage>
        <taxon>Eukaryota</taxon>
        <taxon>Viridiplantae</taxon>
        <taxon>Streptophyta</taxon>
        <taxon>Embryophyta</taxon>
        <taxon>Tracheophyta</taxon>
        <taxon>Spermatophyta</taxon>
        <taxon>Magnoliopsida</taxon>
        <taxon>eudicotyledons</taxon>
        <taxon>Gunneridae</taxon>
        <taxon>Pentapetalae</taxon>
        <taxon>rosids</taxon>
        <taxon>fabids</taxon>
        <taxon>Fabales</taxon>
        <taxon>Fabaceae</taxon>
        <taxon>Papilionoideae</taxon>
        <taxon>50 kb inversion clade</taxon>
        <taxon>NPAAA clade</taxon>
        <taxon>Hologalegina</taxon>
        <taxon>IRL clade</taxon>
        <taxon>Trifolieae</taxon>
        <taxon>Trifolium</taxon>
    </lineage>
</organism>
<evidence type="ECO:0000313" key="2">
    <source>
        <dbReference type="Proteomes" id="UP001177021"/>
    </source>
</evidence>
<dbReference type="EMBL" id="CASHSV030000311">
    <property type="protein sequence ID" value="CAJ2660821.1"/>
    <property type="molecule type" value="Genomic_DNA"/>
</dbReference>
<accession>A0ACB0KUM9</accession>
<gene>
    <name evidence="1" type="ORF">MILVUS5_LOCUS26683</name>
</gene>
<dbReference type="Proteomes" id="UP001177021">
    <property type="component" value="Unassembled WGS sequence"/>
</dbReference>
<proteinExistence type="predicted"/>
<reference evidence="1" key="1">
    <citation type="submission" date="2023-10" db="EMBL/GenBank/DDBJ databases">
        <authorList>
            <person name="Rodriguez Cubillos JULIANA M."/>
            <person name="De Vega J."/>
        </authorList>
    </citation>
    <scope>NUCLEOTIDE SEQUENCE</scope>
</reference>
<name>A0ACB0KUM9_TRIPR</name>
<comment type="caution">
    <text evidence="1">The sequence shown here is derived from an EMBL/GenBank/DDBJ whole genome shotgun (WGS) entry which is preliminary data.</text>
</comment>
<protein>
    <submittedName>
        <fullName evidence="1">Uncharacterized protein</fullName>
    </submittedName>
</protein>